<dbReference type="Pfam" id="PF00069">
    <property type="entry name" value="Pkinase"/>
    <property type="match status" value="1"/>
</dbReference>
<evidence type="ECO:0000313" key="3">
    <source>
        <dbReference type="Proteomes" id="UP001612741"/>
    </source>
</evidence>
<evidence type="ECO:0000313" key="2">
    <source>
        <dbReference type="EMBL" id="MFI6503795.1"/>
    </source>
</evidence>
<dbReference type="RefSeq" id="WP_397089551.1">
    <property type="nucleotide sequence ID" value="NZ_JBITGY010000012.1"/>
</dbReference>
<accession>A0ABW7Z7H0</accession>
<dbReference type="InterPro" id="IPR000719">
    <property type="entry name" value="Prot_kinase_dom"/>
</dbReference>
<organism evidence="2 3">
    <name type="scientific">Nonomuraea typhae</name>
    <dbReference type="NCBI Taxonomy" id="2603600"/>
    <lineage>
        <taxon>Bacteria</taxon>
        <taxon>Bacillati</taxon>
        <taxon>Actinomycetota</taxon>
        <taxon>Actinomycetes</taxon>
        <taxon>Streptosporangiales</taxon>
        <taxon>Streptosporangiaceae</taxon>
        <taxon>Nonomuraea</taxon>
    </lineage>
</organism>
<dbReference type="SUPFAM" id="SSF82171">
    <property type="entry name" value="DPP6 N-terminal domain-like"/>
    <property type="match status" value="1"/>
</dbReference>
<dbReference type="EMBL" id="JBITGY010000012">
    <property type="protein sequence ID" value="MFI6503795.1"/>
    <property type="molecule type" value="Genomic_DNA"/>
</dbReference>
<dbReference type="PROSITE" id="PS00108">
    <property type="entry name" value="PROTEIN_KINASE_ST"/>
    <property type="match status" value="1"/>
</dbReference>
<dbReference type="Pfam" id="PF20703">
    <property type="entry name" value="nSTAND1"/>
    <property type="match status" value="1"/>
</dbReference>
<dbReference type="InterPro" id="IPR051681">
    <property type="entry name" value="Ser/Thr_Kinases-Pseudokinases"/>
</dbReference>
<dbReference type="CDD" id="cd14014">
    <property type="entry name" value="STKc_PknB_like"/>
    <property type="match status" value="1"/>
</dbReference>
<name>A0ABW7Z7H0_9ACTN</name>
<feature type="domain" description="Protein kinase" evidence="1">
    <location>
        <begin position="13"/>
        <end position="260"/>
    </location>
</feature>
<dbReference type="SUPFAM" id="SSF50969">
    <property type="entry name" value="YVTN repeat-like/Quinoprotein amine dehydrogenase"/>
    <property type="match status" value="1"/>
</dbReference>
<keyword evidence="2" id="KW-0808">Transferase</keyword>
<dbReference type="SUPFAM" id="SSF56112">
    <property type="entry name" value="Protein kinase-like (PK-like)"/>
    <property type="match status" value="1"/>
</dbReference>
<dbReference type="InterPro" id="IPR011044">
    <property type="entry name" value="Quino_amine_DH_bsu"/>
</dbReference>
<reference evidence="2 3" key="1">
    <citation type="submission" date="2024-10" db="EMBL/GenBank/DDBJ databases">
        <title>The Natural Products Discovery Center: Release of the First 8490 Sequenced Strains for Exploring Actinobacteria Biosynthetic Diversity.</title>
        <authorList>
            <person name="Kalkreuter E."/>
            <person name="Kautsar S.A."/>
            <person name="Yang D."/>
            <person name="Bader C.D."/>
            <person name="Teijaro C.N."/>
            <person name="Fluegel L."/>
            <person name="Davis C.M."/>
            <person name="Simpson J.R."/>
            <person name="Lauterbach L."/>
            <person name="Steele A.D."/>
            <person name="Gui C."/>
            <person name="Meng S."/>
            <person name="Li G."/>
            <person name="Viehrig K."/>
            <person name="Ye F."/>
            <person name="Su P."/>
            <person name="Kiefer A.F."/>
            <person name="Nichols A."/>
            <person name="Cepeda A.J."/>
            <person name="Yan W."/>
            <person name="Fan B."/>
            <person name="Jiang Y."/>
            <person name="Adhikari A."/>
            <person name="Zheng C.-J."/>
            <person name="Schuster L."/>
            <person name="Cowan T.M."/>
            <person name="Smanski M.J."/>
            <person name="Chevrette M.G."/>
            <person name="De Carvalho L.P.S."/>
            <person name="Shen B."/>
        </authorList>
    </citation>
    <scope>NUCLEOTIDE SEQUENCE [LARGE SCALE GENOMIC DNA]</scope>
    <source>
        <strain evidence="2 3">NPDC050545</strain>
    </source>
</reference>
<comment type="caution">
    <text evidence="2">The sequence shown here is derived from an EMBL/GenBank/DDBJ whole genome shotgun (WGS) entry which is preliminary data.</text>
</comment>
<dbReference type="PANTHER" id="PTHR44329">
    <property type="entry name" value="SERINE/THREONINE-PROTEIN KINASE TNNI3K-RELATED"/>
    <property type="match status" value="1"/>
</dbReference>
<dbReference type="SMART" id="SM00220">
    <property type="entry name" value="S_TKc"/>
    <property type="match status" value="1"/>
</dbReference>
<evidence type="ECO:0000259" key="1">
    <source>
        <dbReference type="PROSITE" id="PS50011"/>
    </source>
</evidence>
<dbReference type="InterPro" id="IPR008271">
    <property type="entry name" value="Ser/Thr_kinase_AS"/>
</dbReference>
<keyword evidence="2" id="KW-0723">Serine/threonine-protein kinase</keyword>
<dbReference type="InterPro" id="IPR011009">
    <property type="entry name" value="Kinase-like_dom_sf"/>
</dbReference>
<protein>
    <submittedName>
        <fullName evidence="2">WD40 repeat domain-containing serine/threonine protein kinase</fullName>
    </submittedName>
</protein>
<dbReference type="Gene3D" id="1.10.510.10">
    <property type="entry name" value="Transferase(Phosphotransferase) domain 1"/>
    <property type="match status" value="1"/>
</dbReference>
<dbReference type="PANTHER" id="PTHR44329:SF214">
    <property type="entry name" value="PROTEIN KINASE DOMAIN-CONTAINING PROTEIN"/>
    <property type="match status" value="1"/>
</dbReference>
<dbReference type="PROSITE" id="PS50011">
    <property type="entry name" value="PROTEIN_KINASE_DOM"/>
    <property type="match status" value="1"/>
</dbReference>
<dbReference type="GO" id="GO:0004674">
    <property type="term" value="F:protein serine/threonine kinase activity"/>
    <property type="evidence" value="ECO:0007669"/>
    <property type="project" value="UniProtKB-KW"/>
</dbReference>
<proteinExistence type="predicted"/>
<dbReference type="InterPro" id="IPR001680">
    <property type="entry name" value="WD40_rpt"/>
</dbReference>
<sequence>MVDPERPHQVGGYWLAARLGSGGQGVVYEGYDEHGNRVAVKVLREDAGFGRDREVAALSRVASFCTARVLAHDLRAAPPYLVSEFVDGPSLRQAVHAGGPYRGDGLRRLATGIATAVAAIHAAGVVHRDLKPDNVLLGPDGPRVIDFGIARVLDQSATSTMGVAGTPPYMAPEVFRGHRAGPPADVYAWGAVMVFAATARPPFEGPTDAAVIYAHLHTEPDLSEVPQPLRDLVARALDKDPERRPSAAALLLELIGESGLEQGSRVAAQVRPPQALADGRPPLGEAAERVYGGLRADQQELVAQILLRAVVPGEAVREVEAAELEALGPEALRVAAILEGAGLAARDGGRLAMSPALLRAWPRLRGWAVSEDISGYRVVGDGAGRWQAYGRRPADLPHGSHLDQVLRWAATRAGRLVPTTVERAFLAAAQAAEAGRKRVRRVLTAALAVMLVVALSAMGVAEYQRRAAEAQRALVVRQLTEVTARHLVTRAAELRTVDPALGMALSAAAWRLAPLPETRAGLHAALAQIERGRFVPPPGRIAVSPDGGTLAVLNGFTATLWDLASGRSIGKIGGMPVEATALAVASGGRRLAVGGPAGIRLWQDGRPSGGVFGPEGISDYLGLEDKWPGLMAPLEFSPSGGVLMAKGTDFVQLWSADSRTQLVVPGTARNAAVAPGDRYAALTGIGVWDIKDGVKLHDLPATDFDGLAFSPDAGTLAISSGEGVRLMDRATGRLAPERYRNDQGQGTATRTAFSPDGRHFALAQAGGRIALWRTGQTVPLTTYASADAVDDVWFAGASTLRAAGAGGAVLDLDLAPYLTAQDREGAPSPDGTLLAVPRSGSLDLLSAGARPPAVASRLPVRLGVKDGFGFGATADRLVTATASGEVTVWDVPGRRKAASFQAKRFMSVAGVALSPDGRLVAVADDSGGTAGLSWVTVYDLNGTLVADADGQEGQDVLFSPDSRTLIVLGPQPLRIDLPGGAITPFGDQDLTAAAFSPDGRTLVVATRAGQLAHVDPRTWKAAGQPYSAGDEVLGLAFSEDGATLAVSGQRVTLWDAATRTRLGPGTGALPTRHVAFGPDAGLTGWGLRIPRRPAGLLAAVCRRANRVITTDEWHRYAPGAPLHPCG</sequence>
<keyword evidence="3" id="KW-1185">Reference proteome</keyword>
<dbReference type="Proteomes" id="UP001612741">
    <property type="component" value="Unassembled WGS sequence"/>
</dbReference>
<gene>
    <name evidence="2" type="ORF">ACIBG2_40865</name>
</gene>
<dbReference type="SMART" id="SM00320">
    <property type="entry name" value="WD40"/>
    <property type="match status" value="6"/>
</dbReference>
<dbReference type="InterPro" id="IPR015943">
    <property type="entry name" value="WD40/YVTN_repeat-like_dom_sf"/>
</dbReference>
<dbReference type="InterPro" id="IPR049052">
    <property type="entry name" value="nSTAND1"/>
</dbReference>
<dbReference type="Gene3D" id="2.130.10.10">
    <property type="entry name" value="YVTN repeat-like/Quinoprotein amine dehydrogenase"/>
    <property type="match status" value="4"/>
</dbReference>
<keyword evidence="2" id="KW-0418">Kinase</keyword>